<feature type="transmembrane region" description="Helical" evidence="1">
    <location>
        <begin position="12"/>
        <end position="34"/>
    </location>
</feature>
<gene>
    <name evidence="2" type="ORF">UT23_C0017G0022</name>
</gene>
<reference evidence="2 3" key="1">
    <citation type="journal article" date="2015" name="Nature">
        <title>rRNA introns, odd ribosomes, and small enigmatic genomes across a large radiation of phyla.</title>
        <authorList>
            <person name="Brown C.T."/>
            <person name="Hug L.A."/>
            <person name="Thomas B.C."/>
            <person name="Sharon I."/>
            <person name="Castelle C.J."/>
            <person name="Singh A."/>
            <person name="Wilkins M.J."/>
            <person name="Williams K.H."/>
            <person name="Banfield J.F."/>
        </authorList>
    </citation>
    <scope>NUCLEOTIDE SEQUENCE [LARGE SCALE GENOMIC DNA]</scope>
</reference>
<protein>
    <submittedName>
        <fullName evidence="2">Uncharacterized protein</fullName>
    </submittedName>
</protein>
<dbReference type="Proteomes" id="UP000034325">
    <property type="component" value="Unassembled WGS sequence"/>
</dbReference>
<dbReference type="AlphaFoldDB" id="A0A0G0Q681"/>
<dbReference type="EMBL" id="LBWA01000017">
    <property type="protein sequence ID" value="KKQ97161.1"/>
    <property type="molecule type" value="Genomic_DNA"/>
</dbReference>
<evidence type="ECO:0000313" key="2">
    <source>
        <dbReference type="EMBL" id="KKQ97161.1"/>
    </source>
</evidence>
<keyword evidence="1" id="KW-1133">Transmembrane helix</keyword>
<keyword evidence="1" id="KW-0472">Membrane</keyword>
<keyword evidence="1" id="KW-0812">Transmembrane</keyword>
<feature type="transmembrane region" description="Helical" evidence="1">
    <location>
        <begin position="128"/>
        <end position="149"/>
    </location>
</feature>
<feature type="transmembrane region" description="Helical" evidence="1">
    <location>
        <begin position="170"/>
        <end position="192"/>
    </location>
</feature>
<accession>A0A0G0Q681</accession>
<evidence type="ECO:0000313" key="3">
    <source>
        <dbReference type="Proteomes" id="UP000034325"/>
    </source>
</evidence>
<organism evidence="2 3">
    <name type="scientific">Candidatus Woesebacteria bacterium GW2011_GWA1_39_12</name>
    <dbReference type="NCBI Taxonomy" id="1618549"/>
    <lineage>
        <taxon>Bacteria</taxon>
        <taxon>Candidatus Woeseibacteriota</taxon>
    </lineage>
</organism>
<sequence length="327" mass="38094">MKEKILRIIYSHVLLVLLWLTFLLSPLLSVFRLYFVVNKDFQNFRIIGLSTLLYYFPFFISSIVLLIIVLWFKRFIDKKISVLQRKTLIFLSISSVTFLTLARFLLALEERNYPNFLYGHFGLTVPQLELMSFVTALELFVFLFMLVYNRSFKLLRQKSQGASGLARREGYSFLLALTGLSGLIILSLSPFVSWTRLLGEVKGGFESRMGVHYKYIVLLKENSPEDVKVIHPPQGEKWPAIGNQPVLRYFLFPRELISGALLDNQELAEQIKVAYFVEIDPLSDSTHWPIFHEESRVIIFDEKTEIKYERLDAVLKTEDGSVYQVYF</sequence>
<feature type="transmembrane region" description="Helical" evidence="1">
    <location>
        <begin position="88"/>
        <end position="108"/>
    </location>
</feature>
<comment type="caution">
    <text evidence="2">The sequence shown here is derived from an EMBL/GenBank/DDBJ whole genome shotgun (WGS) entry which is preliminary data.</text>
</comment>
<proteinExistence type="predicted"/>
<feature type="transmembrane region" description="Helical" evidence="1">
    <location>
        <begin position="54"/>
        <end position="76"/>
    </location>
</feature>
<name>A0A0G0Q681_9BACT</name>
<evidence type="ECO:0000256" key="1">
    <source>
        <dbReference type="SAM" id="Phobius"/>
    </source>
</evidence>